<name>A0ABW9YXS4_9HYPH</name>
<accession>A0ABW9YXS4</accession>
<evidence type="ECO:0000313" key="3">
    <source>
        <dbReference type="Proteomes" id="UP000818323"/>
    </source>
</evidence>
<comment type="caution">
    <text evidence="2">The sequence shown here is derived from an EMBL/GenBank/DDBJ whole genome shotgun (WGS) entry which is preliminary data.</text>
</comment>
<dbReference type="Proteomes" id="UP000818323">
    <property type="component" value="Unassembled WGS sequence"/>
</dbReference>
<dbReference type="EMBL" id="JAAAXJ010000005">
    <property type="protein sequence ID" value="NBJ25139.1"/>
    <property type="molecule type" value="Genomic_DNA"/>
</dbReference>
<sequence length="170" mass="17803">MNRPISDAWFHRIKAATRDLVKACGGLDRSGEVASLGKSTIGRYQSSTDPDIIPLPAALALEAECGIPYITAVMAELNGRRLNDPDAAQGATVACVARGHAEVMRSSAEVGAAAADALSDLTMTPVEADIVDRQLADLIAKATEQRQRLAAVKAGEATQPTPLRMVPRGG</sequence>
<organism evidence="2 3">
    <name type="scientific">Microvirga arsenatis</name>
    <dbReference type="NCBI Taxonomy" id="2692265"/>
    <lineage>
        <taxon>Bacteria</taxon>
        <taxon>Pseudomonadati</taxon>
        <taxon>Pseudomonadota</taxon>
        <taxon>Alphaproteobacteria</taxon>
        <taxon>Hyphomicrobiales</taxon>
        <taxon>Methylobacteriaceae</taxon>
        <taxon>Microvirga</taxon>
    </lineage>
</organism>
<evidence type="ECO:0008006" key="4">
    <source>
        <dbReference type="Google" id="ProtNLM"/>
    </source>
</evidence>
<dbReference type="RefSeq" id="WP_161725846.1">
    <property type="nucleotide sequence ID" value="NZ_JAAAXI010000025.1"/>
</dbReference>
<evidence type="ECO:0000313" key="2">
    <source>
        <dbReference type="EMBL" id="NBJ25139.1"/>
    </source>
</evidence>
<evidence type="ECO:0000256" key="1">
    <source>
        <dbReference type="SAM" id="MobiDB-lite"/>
    </source>
</evidence>
<keyword evidence="3" id="KW-1185">Reference proteome</keyword>
<feature type="region of interest" description="Disordered" evidence="1">
    <location>
        <begin position="151"/>
        <end position="170"/>
    </location>
</feature>
<gene>
    <name evidence="2" type="ORF">GR303_12345</name>
</gene>
<protein>
    <recommendedName>
        <fullName evidence="4">Transcriptional regulator</fullName>
    </recommendedName>
</protein>
<proteinExistence type="predicted"/>
<reference evidence="2 3" key="1">
    <citation type="submission" date="2020-01" db="EMBL/GenBank/DDBJ databases">
        <title>Microvirga sp. nov., an arsenate reduction bacterium isolated from Tibet hotspring sediments.</title>
        <authorList>
            <person name="Yuan C.-G."/>
        </authorList>
    </citation>
    <scope>NUCLEOTIDE SEQUENCE [LARGE SCALE GENOMIC DNA]</scope>
    <source>
        <strain evidence="2 3">SYSU G3D203</strain>
    </source>
</reference>